<feature type="transmembrane region" description="Helical" evidence="2">
    <location>
        <begin position="113"/>
        <end position="143"/>
    </location>
</feature>
<accession>A0A4R9BRJ2</accession>
<gene>
    <name evidence="3" type="ORF">E3T51_06535</name>
</gene>
<comment type="caution">
    <text evidence="3">The sequence shown here is derived from an EMBL/GenBank/DDBJ whole genome shotgun (WGS) entry which is preliminary data.</text>
</comment>
<feature type="transmembrane region" description="Helical" evidence="2">
    <location>
        <begin position="73"/>
        <end position="101"/>
    </location>
</feature>
<reference evidence="3 4" key="1">
    <citation type="submission" date="2019-03" db="EMBL/GenBank/DDBJ databases">
        <title>Genomics of glacier-inhabiting Cryobacterium strains.</title>
        <authorList>
            <person name="Liu Q."/>
            <person name="Xin Y.-H."/>
        </authorList>
    </citation>
    <scope>NUCLEOTIDE SEQUENCE [LARGE SCALE GENOMIC DNA]</scope>
    <source>
        <strain evidence="3 4">Sr54</strain>
    </source>
</reference>
<keyword evidence="2" id="KW-0812">Transmembrane</keyword>
<sequence>MTDSTTPSLAGESVAPEQTPVPQSVPAPPFAGQQIPQQQYAPVQQIPVFIPPAQNVFIVKPAPSKKGFGVTSMILGISAVIFSWTAIFAFILLVCALVFGAISLKKGETPRGFAITGIVLGSIAVLLVLVIIAIIAMFVGAVATVGTVGY</sequence>
<evidence type="ECO:0000313" key="3">
    <source>
        <dbReference type="EMBL" id="TFD88978.1"/>
    </source>
</evidence>
<name>A0A4R9BRJ2_9MICO</name>
<keyword evidence="2" id="KW-0472">Membrane</keyword>
<evidence type="ECO:0000256" key="2">
    <source>
        <dbReference type="SAM" id="Phobius"/>
    </source>
</evidence>
<dbReference type="RefSeq" id="WP_134528941.1">
    <property type="nucleotide sequence ID" value="NZ_SOHN01000009.1"/>
</dbReference>
<dbReference type="EMBL" id="SOHN01000009">
    <property type="protein sequence ID" value="TFD88978.1"/>
    <property type="molecule type" value="Genomic_DNA"/>
</dbReference>
<organism evidence="3 4">
    <name type="scientific">Cryobacterium serini</name>
    <dbReference type="NCBI Taxonomy" id="1259201"/>
    <lineage>
        <taxon>Bacteria</taxon>
        <taxon>Bacillati</taxon>
        <taxon>Actinomycetota</taxon>
        <taxon>Actinomycetes</taxon>
        <taxon>Micrococcales</taxon>
        <taxon>Microbacteriaceae</taxon>
        <taxon>Cryobacterium</taxon>
    </lineage>
</organism>
<dbReference type="AlphaFoldDB" id="A0A4R9BRJ2"/>
<proteinExistence type="predicted"/>
<protein>
    <submittedName>
        <fullName evidence="3">DUF4190 domain-containing protein</fullName>
    </submittedName>
</protein>
<evidence type="ECO:0000313" key="4">
    <source>
        <dbReference type="Proteomes" id="UP000297626"/>
    </source>
</evidence>
<keyword evidence="4" id="KW-1185">Reference proteome</keyword>
<dbReference type="Proteomes" id="UP000297626">
    <property type="component" value="Unassembled WGS sequence"/>
</dbReference>
<keyword evidence="2" id="KW-1133">Transmembrane helix</keyword>
<feature type="region of interest" description="Disordered" evidence="1">
    <location>
        <begin position="1"/>
        <end position="28"/>
    </location>
</feature>
<evidence type="ECO:0000256" key="1">
    <source>
        <dbReference type="SAM" id="MobiDB-lite"/>
    </source>
</evidence>